<keyword evidence="1" id="KW-0472">Membrane</keyword>
<feature type="transmembrane region" description="Helical" evidence="1">
    <location>
        <begin position="39"/>
        <end position="58"/>
    </location>
</feature>
<gene>
    <name evidence="2" type="ORF">EI291_09955</name>
</gene>
<dbReference type="OrthoDB" id="887038at2"/>
<organism evidence="2 3">
    <name type="scientific">Hymenobacter rigui</name>
    <dbReference type="NCBI Taxonomy" id="334424"/>
    <lineage>
        <taxon>Bacteria</taxon>
        <taxon>Pseudomonadati</taxon>
        <taxon>Bacteroidota</taxon>
        <taxon>Cytophagia</taxon>
        <taxon>Cytophagales</taxon>
        <taxon>Hymenobacteraceae</taxon>
        <taxon>Hymenobacter</taxon>
    </lineage>
</organism>
<keyword evidence="1" id="KW-1133">Transmembrane helix</keyword>
<dbReference type="AlphaFoldDB" id="A0A428KQZ1"/>
<proteinExistence type="predicted"/>
<evidence type="ECO:0000313" key="3">
    <source>
        <dbReference type="Proteomes" id="UP000273500"/>
    </source>
</evidence>
<sequence>MEKNRNTTVVTLVLASPSYFLAALFVALAAFCQYHDTTVLAVPSILLALLAGTQAQSLSVNTARKRYRLGSQILGFTSGPWQVLPPTQRVVIRYFSDIAVVSSDSGGGGTELAKDSRFIVLLSIPNSQQADVVMSTSNYTHALKAGYFLGTVLGVEVVSVNQYKQQEVLQEADPDND</sequence>
<protein>
    <submittedName>
        <fullName evidence="2">Uncharacterized protein</fullName>
    </submittedName>
</protein>
<dbReference type="Proteomes" id="UP000273500">
    <property type="component" value="Unassembled WGS sequence"/>
</dbReference>
<dbReference type="RefSeq" id="WP_125419666.1">
    <property type="nucleotide sequence ID" value="NZ_RWIT01000004.1"/>
</dbReference>
<reference evidence="2 3" key="1">
    <citation type="submission" date="2018-12" db="EMBL/GenBank/DDBJ databases">
        <authorList>
            <person name="Feng G."/>
            <person name="Zhu H."/>
        </authorList>
    </citation>
    <scope>NUCLEOTIDE SEQUENCE [LARGE SCALE GENOMIC DNA]</scope>
    <source>
        <strain evidence="2 3">KCTC 12533</strain>
    </source>
</reference>
<comment type="caution">
    <text evidence="2">The sequence shown here is derived from an EMBL/GenBank/DDBJ whole genome shotgun (WGS) entry which is preliminary data.</text>
</comment>
<name>A0A428KQZ1_9BACT</name>
<evidence type="ECO:0000256" key="1">
    <source>
        <dbReference type="SAM" id="Phobius"/>
    </source>
</evidence>
<evidence type="ECO:0000313" key="2">
    <source>
        <dbReference type="EMBL" id="RSK48879.1"/>
    </source>
</evidence>
<keyword evidence="3" id="KW-1185">Reference proteome</keyword>
<dbReference type="EMBL" id="RWIT01000004">
    <property type="protein sequence ID" value="RSK48879.1"/>
    <property type="molecule type" value="Genomic_DNA"/>
</dbReference>
<keyword evidence="1" id="KW-0812">Transmembrane</keyword>
<accession>A0A428KQZ1</accession>